<evidence type="ECO:0000256" key="1">
    <source>
        <dbReference type="ARBA" id="ARBA00004651"/>
    </source>
</evidence>
<keyword evidence="4 12" id="KW-0812">Transmembrane</keyword>
<keyword evidence="8 12" id="KW-1133">Transmembrane helix</keyword>
<evidence type="ECO:0000256" key="11">
    <source>
        <dbReference type="RuleBase" id="RU003983"/>
    </source>
</evidence>
<name>A0ABU7FV00_9ACTN</name>
<evidence type="ECO:0000256" key="5">
    <source>
        <dbReference type="ARBA" id="ARBA00022723"/>
    </source>
</evidence>
<evidence type="ECO:0000259" key="13">
    <source>
        <dbReference type="Pfam" id="PF01435"/>
    </source>
</evidence>
<dbReference type="InterPro" id="IPR050083">
    <property type="entry name" value="HtpX_protease"/>
</dbReference>
<evidence type="ECO:0000256" key="7">
    <source>
        <dbReference type="ARBA" id="ARBA00022833"/>
    </source>
</evidence>
<reference evidence="14" key="1">
    <citation type="submission" date="2024-01" db="EMBL/GenBank/DDBJ databases">
        <title>First draft genome sequence data of TA4-1, the type strain of Gram-positive actinobacterium Streptomyces chiangmaiensis.</title>
        <authorList>
            <person name="Yasawong M."/>
            <person name="Nantapong N."/>
        </authorList>
    </citation>
    <scope>NUCLEOTIDE SEQUENCE</scope>
    <source>
        <strain evidence="14">TA4-1</strain>
    </source>
</reference>
<keyword evidence="9 11" id="KW-0482">Metalloprotease</keyword>
<sequence>MRTPEEKSQSCPECGAEIRADSRYVAWCAACDWNVDPETPHQKRDRLDRVRRALSRRHGEKLLAEVTAGGSLRARRDASSLLAFAIALAVHGVTVALVLGGVWWLVRGWGGVGMVPGLLLLALAWPLRPRAARLPKADPILHRDDAPELYALVDEVAQVVGTRGIDEVRVDTKVNASVMAHGVRGRRLLMLGVPLWEILTPQQRIALLGHELAHYSNGDTRQGLVVSTAYRSLTTWHYYFTPIAKPSAAEMFINLLYIVPRLLLQGVLTLLDHLTLRATQRAEYLADREAARAASTEAAVGLMDRLLVTESAAAALRREASQAALAGRRGARTVEAKPEEIWERLRAHMASIPEYEYERQRRAGVRRGHSVDATHPPTHLRRTCLLVGPAAPAAVVTDDERQRRIAAELAGARVTVARRIVREGFDG</sequence>
<dbReference type="PANTHER" id="PTHR43221:SF1">
    <property type="entry name" value="PROTEASE HTPX"/>
    <property type="match status" value="1"/>
</dbReference>
<protein>
    <submittedName>
        <fullName evidence="14">M48 family metallopeptidase</fullName>
    </submittedName>
</protein>
<evidence type="ECO:0000256" key="8">
    <source>
        <dbReference type="ARBA" id="ARBA00022989"/>
    </source>
</evidence>
<keyword evidence="5" id="KW-0479">Metal-binding</keyword>
<evidence type="ECO:0000256" key="3">
    <source>
        <dbReference type="ARBA" id="ARBA00022670"/>
    </source>
</evidence>
<comment type="caution">
    <text evidence="14">The sequence shown here is derived from an EMBL/GenBank/DDBJ whole genome shotgun (WGS) entry which is preliminary data.</text>
</comment>
<keyword evidence="2" id="KW-1003">Cell membrane</keyword>
<keyword evidence="3 11" id="KW-0645">Protease</keyword>
<feature type="domain" description="Peptidase M48" evidence="13">
    <location>
        <begin position="148"/>
        <end position="381"/>
    </location>
</feature>
<organism evidence="14 15">
    <name type="scientific">Streptomyces chiangmaiensis</name>
    <dbReference type="NCBI Taxonomy" id="766497"/>
    <lineage>
        <taxon>Bacteria</taxon>
        <taxon>Bacillati</taxon>
        <taxon>Actinomycetota</taxon>
        <taxon>Actinomycetes</taxon>
        <taxon>Kitasatosporales</taxon>
        <taxon>Streptomycetaceae</taxon>
        <taxon>Streptomyces</taxon>
    </lineage>
</organism>
<gene>
    <name evidence="14" type="ORF">VXC91_37015</name>
</gene>
<evidence type="ECO:0000256" key="9">
    <source>
        <dbReference type="ARBA" id="ARBA00023049"/>
    </source>
</evidence>
<accession>A0ABU7FV00</accession>
<feature type="transmembrane region" description="Helical" evidence="12">
    <location>
        <begin position="81"/>
        <end position="103"/>
    </location>
</feature>
<dbReference type="PANTHER" id="PTHR43221">
    <property type="entry name" value="PROTEASE HTPX"/>
    <property type="match status" value="1"/>
</dbReference>
<feature type="transmembrane region" description="Helical" evidence="12">
    <location>
        <begin position="109"/>
        <end position="127"/>
    </location>
</feature>
<evidence type="ECO:0000313" key="14">
    <source>
        <dbReference type="EMBL" id="MED7827358.1"/>
    </source>
</evidence>
<keyword evidence="6 11" id="KW-0378">Hydrolase</keyword>
<keyword evidence="10 12" id="KW-0472">Membrane</keyword>
<dbReference type="InterPro" id="IPR001915">
    <property type="entry name" value="Peptidase_M48"/>
</dbReference>
<evidence type="ECO:0000256" key="2">
    <source>
        <dbReference type="ARBA" id="ARBA00022475"/>
    </source>
</evidence>
<evidence type="ECO:0000256" key="4">
    <source>
        <dbReference type="ARBA" id="ARBA00022692"/>
    </source>
</evidence>
<dbReference type="EMBL" id="JAYWVC010000225">
    <property type="protein sequence ID" value="MED7827358.1"/>
    <property type="molecule type" value="Genomic_DNA"/>
</dbReference>
<comment type="cofactor">
    <cofactor evidence="11">
        <name>Zn(2+)</name>
        <dbReference type="ChEBI" id="CHEBI:29105"/>
    </cofactor>
    <text evidence="11">Binds 1 zinc ion per subunit.</text>
</comment>
<dbReference type="Proteomes" id="UP001333996">
    <property type="component" value="Unassembled WGS sequence"/>
</dbReference>
<comment type="similarity">
    <text evidence="11">Belongs to the peptidase M48 family.</text>
</comment>
<proteinExistence type="inferred from homology"/>
<comment type="subcellular location">
    <subcellularLocation>
        <location evidence="1">Cell membrane</location>
        <topology evidence="1">Multi-pass membrane protein</topology>
    </subcellularLocation>
</comment>
<dbReference type="Gene3D" id="3.30.2010.10">
    <property type="entry name" value="Metalloproteases ('zincins'), catalytic domain"/>
    <property type="match status" value="1"/>
</dbReference>
<dbReference type="RefSeq" id="WP_329511739.1">
    <property type="nucleotide sequence ID" value="NZ_BAAAYZ010000247.1"/>
</dbReference>
<keyword evidence="15" id="KW-1185">Reference proteome</keyword>
<dbReference type="Pfam" id="PF01435">
    <property type="entry name" value="Peptidase_M48"/>
    <property type="match status" value="1"/>
</dbReference>
<keyword evidence="7 11" id="KW-0862">Zinc</keyword>
<dbReference type="CDD" id="cd07328">
    <property type="entry name" value="M48_Ste24p_like"/>
    <property type="match status" value="1"/>
</dbReference>
<evidence type="ECO:0000256" key="6">
    <source>
        <dbReference type="ARBA" id="ARBA00022801"/>
    </source>
</evidence>
<evidence type="ECO:0000256" key="10">
    <source>
        <dbReference type="ARBA" id="ARBA00023136"/>
    </source>
</evidence>
<evidence type="ECO:0000256" key="12">
    <source>
        <dbReference type="SAM" id="Phobius"/>
    </source>
</evidence>
<evidence type="ECO:0000313" key="15">
    <source>
        <dbReference type="Proteomes" id="UP001333996"/>
    </source>
</evidence>